<name>A0A6J1JN53_CUCMA</name>
<evidence type="ECO:0000313" key="19">
    <source>
        <dbReference type="RefSeq" id="XP_022988728.1"/>
    </source>
</evidence>
<feature type="chain" id="PRO_5027161896" description="Laccase" evidence="14">
    <location>
        <begin position="31"/>
        <end position="575"/>
    </location>
</feature>
<keyword evidence="8 14" id="KW-0479">Metal-binding</keyword>
<dbReference type="SUPFAM" id="SSF49503">
    <property type="entry name" value="Cupredoxins"/>
    <property type="match status" value="3"/>
</dbReference>
<dbReference type="InterPro" id="IPR008972">
    <property type="entry name" value="Cupredoxin"/>
</dbReference>
<evidence type="ECO:0000259" key="17">
    <source>
        <dbReference type="Pfam" id="PF07732"/>
    </source>
</evidence>
<dbReference type="AlphaFoldDB" id="A0A6J1JN53"/>
<evidence type="ECO:0000256" key="12">
    <source>
        <dbReference type="ARBA" id="ARBA00023180"/>
    </source>
</evidence>
<evidence type="ECO:0000259" key="16">
    <source>
        <dbReference type="Pfam" id="PF07731"/>
    </source>
</evidence>
<dbReference type="GeneID" id="111485978"/>
<dbReference type="PANTHER" id="PTHR11709">
    <property type="entry name" value="MULTI-COPPER OXIDASE"/>
    <property type="match status" value="1"/>
</dbReference>
<dbReference type="GO" id="GO:0005507">
    <property type="term" value="F:copper ion binding"/>
    <property type="evidence" value="ECO:0007669"/>
    <property type="project" value="InterPro"/>
</dbReference>
<evidence type="ECO:0000259" key="15">
    <source>
        <dbReference type="Pfam" id="PF00394"/>
    </source>
</evidence>
<dbReference type="InterPro" id="IPR034289">
    <property type="entry name" value="CuRO_3_LCC"/>
</dbReference>
<dbReference type="InterPro" id="IPR001117">
    <property type="entry name" value="Cu-oxidase_2nd"/>
</dbReference>
<evidence type="ECO:0000256" key="14">
    <source>
        <dbReference type="RuleBase" id="RU361119"/>
    </source>
</evidence>
<proteinExistence type="inferred from homology"/>
<dbReference type="InterPro" id="IPR034285">
    <property type="entry name" value="CuRO_2_LCC"/>
</dbReference>
<dbReference type="PANTHER" id="PTHR11709:SF262">
    <property type="entry name" value="LACCASE-14"/>
    <property type="match status" value="1"/>
</dbReference>
<comment type="catalytic activity">
    <reaction evidence="1 14">
        <text>4 hydroquinone + O2 = 4 benzosemiquinone + 2 H2O</text>
        <dbReference type="Rhea" id="RHEA:11276"/>
        <dbReference type="ChEBI" id="CHEBI:15377"/>
        <dbReference type="ChEBI" id="CHEBI:15379"/>
        <dbReference type="ChEBI" id="CHEBI:17594"/>
        <dbReference type="ChEBI" id="CHEBI:17977"/>
        <dbReference type="EC" id="1.10.3.2"/>
    </reaction>
</comment>
<dbReference type="CDD" id="cd13849">
    <property type="entry name" value="CuRO_1_LCC_plant"/>
    <property type="match status" value="1"/>
</dbReference>
<dbReference type="PROSITE" id="PS00079">
    <property type="entry name" value="MULTICOPPER_OXIDASE1"/>
    <property type="match status" value="1"/>
</dbReference>
<keyword evidence="7 14" id="KW-0964">Secreted</keyword>
<dbReference type="InterPro" id="IPR045087">
    <property type="entry name" value="Cu-oxidase_fam"/>
</dbReference>
<evidence type="ECO:0000256" key="10">
    <source>
        <dbReference type="ARBA" id="ARBA00023002"/>
    </source>
</evidence>
<dbReference type="Gene3D" id="2.60.40.420">
    <property type="entry name" value="Cupredoxins - blue copper proteins"/>
    <property type="match status" value="3"/>
</dbReference>
<dbReference type="CDD" id="cd13875">
    <property type="entry name" value="CuRO_2_LCC_plant"/>
    <property type="match status" value="1"/>
</dbReference>
<comment type="similarity">
    <text evidence="4 14">Belongs to the multicopper oxidase family.</text>
</comment>
<keyword evidence="18" id="KW-1185">Reference proteome</keyword>
<comment type="function">
    <text evidence="2 14">Lignin degradation and detoxification of lignin-derived products.</text>
</comment>
<accession>A0A6J1JN53</accession>
<feature type="signal peptide" evidence="14">
    <location>
        <begin position="1"/>
        <end position="30"/>
    </location>
</feature>
<evidence type="ECO:0000256" key="7">
    <source>
        <dbReference type="ARBA" id="ARBA00022525"/>
    </source>
</evidence>
<dbReference type="CDD" id="cd13897">
    <property type="entry name" value="CuRO_3_LCC_plant"/>
    <property type="match status" value="1"/>
</dbReference>
<dbReference type="InterPro" id="IPR033138">
    <property type="entry name" value="Cu_oxidase_CS"/>
</dbReference>
<dbReference type="Pfam" id="PF00394">
    <property type="entry name" value="Cu-oxidase"/>
    <property type="match status" value="1"/>
</dbReference>
<dbReference type="Pfam" id="PF07732">
    <property type="entry name" value="Cu-oxidase_3"/>
    <property type="match status" value="1"/>
</dbReference>
<dbReference type="Proteomes" id="UP000504608">
    <property type="component" value="Unplaced"/>
</dbReference>
<dbReference type="RefSeq" id="XP_022988728.1">
    <property type="nucleotide sequence ID" value="XM_023132960.1"/>
</dbReference>
<dbReference type="OrthoDB" id="2121828at2759"/>
<keyword evidence="6 14" id="KW-0052">Apoplast</keyword>
<dbReference type="PROSITE" id="PS00080">
    <property type="entry name" value="MULTICOPPER_OXIDASE2"/>
    <property type="match status" value="1"/>
</dbReference>
<keyword evidence="10 14" id="KW-0560">Oxidoreductase</keyword>
<dbReference type="GO" id="GO:0052716">
    <property type="term" value="F:hydroquinone:oxygen oxidoreductase activity"/>
    <property type="evidence" value="ECO:0007669"/>
    <property type="project" value="UniProtKB-EC"/>
</dbReference>
<keyword evidence="13 14" id="KW-0439">Lignin degradation</keyword>
<dbReference type="KEGG" id="cmax:111485978"/>
<keyword evidence="9 14" id="KW-0677">Repeat</keyword>
<dbReference type="Pfam" id="PF07731">
    <property type="entry name" value="Cu-oxidase_2"/>
    <property type="match status" value="1"/>
</dbReference>
<evidence type="ECO:0000256" key="8">
    <source>
        <dbReference type="ARBA" id="ARBA00022723"/>
    </source>
</evidence>
<dbReference type="NCBIfam" id="TIGR03389">
    <property type="entry name" value="laccase"/>
    <property type="match status" value="1"/>
</dbReference>
<evidence type="ECO:0000256" key="13">
    <source>
        <dbReference type="ARBA" id="ARBA00023185"/>
    </source>
</evidence>
<feature type="domain" description="Plastocyanin-like" evidence="15">
    <location>
        <begin position="167"/>
        <end position="316"/>
    </location>
</feature>
<protein>
    <recommendedName>
        <fullName evidence="5 14">Laccase</fullName>
        <ecNumber evidence="5 14">1.10.3.2</ecNumber>
    </recommendedName>
    <alternativeName>
        <fullName evidence="14">Benzenediol:oxygen oxidoreductase</fullName>
    </alternativeName>
    <alternativeName>
        <fullName evidence="14">Diphenol oxidase</fullName>
    </alternativeName>
    <alternativeName>
        <fullName evidence="14">Urishiol oxidase</fullName>
    </alternativeName>
</protein>
<dbReference type="InterPro" id="IPR017761">
    <property type="entry name" value="Laccase"/>
</dbReference>
<evidence type="ECO:0000256" key="5">
    <source>
        <dbReference type="ARBA" id="ARBA00012297"/>
    </source>
</evidence>
<evidence type="ECO:0000256" key="6">
    <source>
        <dbReference type="ARBA" id="ARBA00022523"/>
    </source>
</evidence>
<comment type="subcellular location">
    <subcellularLocation>
        <location evidence="3 14">Secreted</location>
        <location evidence="3 14">Extracellular space</location>
        <location evidence="3 14">Apoplast</location>
    </subcellularLocation>
</comment>
<dbReference type="EC" id="1.10.3.2" evidence="5 14"/>
<dbReference type="GO" id="GO:0048046">
    <property type="term" value="C:apoplast"/>
    <property type="evidence" value="ECO:0007669"/>
    <property type="project" value="UniProtKB-SubCell"/>
</dbReference>
<gene>
    <name evidence="19" type="primary">LOC111485978</name>
</gene>
<comment type="cofactor">
    <cofactor evidence="14">
        <name>Cu cation</name>
        <dbReference type="ChEBI" id="CHEBI:23378"/>
    </cofactor>
    <text evidence="14">Binds 4 Cu cations per monomer.</text>
</comment>
<dbReference type="InterPro" id="IPR011706">
    <property type="entry name" value="Cu-oxidase_C"/>
</dbReference>
<dbReference type="GO" id="GO:0046274">
    <property type="term" value="P:lignin catabolic process"/>
    <property type="evidence" value="ECO:0007669"/>
    <property type="project" value="UniProtKB-KW"/>
</dbReference>
<dbReference type="InterPro" id="IPR034288">
    <property type="entry name" value="CuRO_1_LCC"/>
</dbReference>
<sequence length="575" mass="64726">MGLIGSIGFTSKLSWLLICCFLVVFTPFSATKTHHHSFVVKLRPISRLCSSKNILTVNGKFPGPTLEAQTGDRIIVRVINKSKYNITFHWHGVKQVRNPWYDGPEYVTQCPILPRKKFTYKVQLTNEEGTIWWHAHSGWARATVHGPLIIYPAPPSTYPFPKPHAQIPIVIGEWWKKDVMEIPDNAKRSGGEPLLSDAYTINGQPGYLYPCSKKGTFELTVEHGKTYLLRMINAVMDEDLFFAIAKHEMTLVGKDGIYMKQIKTDYLMITPGQSMDLLITANQAPGTYFMATRSYSSAFGAGFDNSTATAILKYSTKSSIPTFHFFPTLPPYDRTEATTDFTKQFRSLTINGRRADVPMKIDTRLLFTLSVNLLNCSTKKPCAGAFGKRFAASVNNVSFVAPSLSLLEAYYYKVAGVFTRDFPKNPTKKFNYTAEVIPEAFLSTSFGTRVMVLEYNASVELVLQGTNVVASDNHPVHLHGYSFYVVGGGFGNFDLKTDMKQYNLVDPPEETTVGVPKNGWVAIRFKANNPGMWLMHCHLERHQVWGMSMVFLVKNGHARDQKIVRPPHDLPKCYH</sequence>
<evidence type="ECO:0000256" key="4">
    <source>
        <dbReference type="ARBA" id="ARBA00010609"/>
    </source>
</evidence>
<reference evidence="19" key="1">
    <citation type="submission" date="2025-08" db="UniProtKB">
        <authorList>
            <consortium name="RefSeq"/>
        </authorList>
    </citation>
    <scope>IDENTIFICATION</scope>
    <source>
        <tissue evidence="19">Young leaves</tissue>
    </source>
</reference>
<evidence type="ECO:0000256" key="3">
    <source>
        <dbReference type="ARBA" id="ARBA00004271"/>
    </source>
</evidence>
<evidence type="ECO:0000256" key="11">
    <source>
        <dbReference type="ARBA" id="ARBA00023008"/>
    </source>
</evidence>
<evidence type="ECO:0000256" key="2">
    <source>
        <dbReference type="ARBA" id="ARBA00002075"/>
    </source>
</evidence>
<evidence type="ECO:0000313" key="18">
    <source>
        <dbReference type="Proteomes" id="UP000504608"/>
    </source>
</evidence>
<dbReference type="InterPro" id="IPR002355">
    <property type="entry name" value="Cu_oxidase_Cu_BS"/>
</dbReference>
<evidence type="ECO:0000256" key="9">
    <source>
        <dbReference type="ARBA" id="ARBA00022737"/>
    </source>
</evidence>
<organism evidence="18 19">
    <name type="scientific">Cucurbita maxima</name>
    <name type="common">Pumpkin</name>
    <name type="synonym">Winter squash</name>
    <dbReference type="NCBI Taxonomy" id="3661"/>
    <lineage>
        <taxon>Eukaryota</taxon>
        <taxon>Viridiplantae</taxon>
        <taxon>Streptophyta</taxon>
        <taxon>Embryophyta</taxon>
        <taxon>Tracheophyta</taxon>
        <taxon>Spermatophyta</taxon>
        <taxon>Magnoliopsida</taxon>
        <taxon>eudicotyledons</taxon>
        <taxon>Gunneridae</taxon>
        <taxon>Pentapetalae</taxon>
        <taxon>rosids</taxon>
        <taxon>fabids</taxon>
        <taxon>Cucurbitales</taxon>
        <taxon>Cucurbitaceae</taxon>
        <taxon>Cucurbiteae</taxon>
        <taxon>Cucurbita</taxon>
    </lineage>
</organism>
<keyword evidence="12" id="KW-0325">Glycoprotein</keyword>
<dbReference type="InterPro" id="IPR011707">
    <property type="entry name" value="Cu-oxidase-like_N"/>
</dbReference>
<feature type="domain" description="Plastocyanin-like" evidence="17">
    <location>
        <begin position="44"/>
        <end position="153"/>
    </location>
</feature>
<keyword evidence="14" id="KW-0732">Signal</keyword>
<feature type="domain" description="Plastocyanin-like" evidence="16">
    <location>
        <begin position="422"/>
        <end position="556"/>
    </location>
</feature>
<evidence type="ECO:0000256" key="1">
    <source>
        <dbReference type="ARBA" id="ARBA00000349"/>
    </source>
</evidence>
<keyword evidence="11 14" id="KW-0186">Copper</keyword>